<dbReference type="PANTHER" id="PTHR46623">
    <property type="entry name" value="CARBOXYMETHYLENEBUTENOLIDASE-RELATED"/>
    <property type="match status" value="1"/>
</dbReference>
<keyword evidence="2" id="KW-0378">Hydrolase</keyword>
<accession>T1CQV4</accession>
<protein>
    <submittedName>
        <fullName evidence="2">Dienelactone hydrolase</fullName>
    </submittedName>
</protein>
<reference evidence="2" key="1">
    <citation type="submission" date="2013-08" db="EMBL/GenBank/DDBJ databases">
        <authorList>
            <person name="Mendez C."/>
            <person name="Richter M."/>
            <person name="Ferrer M."/>
            <person name="Sanchez J."/>
        </authorList>
    </citation>
    <scope>NUCLEOTIDE SEQUENCE</scope>
</reference>
<dbReference type="InterPro" id="IPR051049">
    <property type="entry name" value="Dienelactone_hydrolase-like"/>
</dbReference>
<dbReference type="Pfam" id="PF01738">
    <property type="entry name" value="DLH"/>
    <property type="match status" value="1"/>
</dbReference>
<evidence type="ECO:0000313" key="2">
    <source>
        <dbReference type="EMBL" id="EQD71500.1"/>
    </source>
</evidence>
<dbReference type="EMBL" id="AUZX01004202">
    <property type="protein sequence ID" value="EQD71500.1"/>
    <property type="molecule type" value="Genomic_DNA"/>
</dbReference>
<organism evidence="2">
    <name type="scientific">mine drainage metagenome</name>
    <dbReference type="NCBI Taxonomy" id="410659"/>
    <lineage>
        <taxon>unclassified sequences</taxon>
        <taxon>metagenomes</taxon>
        <taxon>ecological metagenomes</taxon>
    </lineage>
</organism>
<feature type="non-terminal residue" evidence="2">
    <location>
        <position position="1"/>
    </location>
</feature>
<dbReference type="SUPFAM" id="SSF53474">
    <property type="entry name" value="alpha/beta-Hydrolases"/>
    <property type="match status" value="1"/>
</dbReference>
<name>T1CQV4_9ZZZZ</name>
<dbReference type="InterPro" id="IPR002925">
    <property type="entry name" value="Dienelactn_hydro"/>
</dbReference>
<dbReference type="AlphaFoldDB" id="T1CQV4"/>
<gene>
    <name evidence="2" type="ORF">B1A_05763</name>
</gene>
<dbReference type="Gene3D" id="3.40.50.1820">
    <property type="entry name" value="alpha/beta hydrolase"/>
    <property type="match status" value="1"/>
</dbReference>
<dbReference type="GO" id="GO:0016787">
    <property type="term" value="F:hydrolase activity"/>
    <property type="evidence" value="ECO:0007669"/>
    <property type="project" value="UniProtKB-KW"/>
</dbReference>
<feature type="domain" description="Dienelactone hydrolase" evidence="1">
    <location>
        <begin position="8"/>
        <end position="119"/>
    </location>
</feature>
<comment type="caution">
    <text evidence="2">The sequence shown here is derived from an EMBL/GenBank/DDBJ whole genome shotgun (WGS) entry which is preliminary data.</text>
</comment>
<sequence>AAVAVVKHAGRVATVGYCFGGAQSYRAACLLPIDCAVVYYGRVQDAGTPPRCPVLYHFGGADQSIPPQEVERIKALHPGGTFYIYEGAAHGFNCDLRASYDPSAAELARKRTLQFLEQHLQHDDRDGSDGDAGARRV</sequence>
<reference evidence="2" key="2">
    <citation type="journal article" date="2014" name="ISME J.">
        <title>Microbial stratification in low pH oxic and suboxic macroscopic growths along an acid mine drainage.</title>
        <authorList>
            <person name="Mendez-Garcia C."/>
            <person name="Mesa V."/>
            <person name="Sprenger R.R."/>
            <person name="Richter M."/>
            <person name="Diez M.S."/>
            <person name="Solano J."/>
            <person name="Bargiela R."/>
            <person name="Golyshina O.V."/>
            <person name="Manteca A."/>
            <person name="Ramos J.L."/>
            <person name="Gallego J.R."/>
            <person name="Llorente I."/>
            <person name="Martins Dos Santos V.A."/>
            <person name="Jensen O.N."/>
            <person name="Pelaez A.I."/>
            <person name="Sanchez J."/>
            <person name="Ferrer M."/>
        </authorList>
    </citation>
    <scope>NUCLEOTIDE SEQUENCE</scope>
</reference>
<proteinExistence type="predicted"/>
<dbReference type="PANTHER" id="PTHR46623:SF6">
    <property type="entry name" value="ALPHA_BETA-HYDROLASES SUPERFAMILY PROTEIN"/>
    <property type="match status" value="1"/>
</dbReference>
<dbReference type="InterPro" id="IPR029058">
    <property type="entry name" value="AB_hydrolase_fold"/>
</dbReference>
<evidence type="ECO:0000259" key="1">
    <source>
        <dbReference type="Pfam" id="PF01738"/>
    </source>
</evidence>